<gene>
    <name evidence="1" type="ORF">HJG60_018861</name>
</gene>
<dbReference type="Gene3D" id="3.40.50.1100">
    <property type="match status" value="1"/>
</dbReference>
<organism evidence="1 2">
    <name type="scientific">Phyllostomus discolor</name>
    <name type="common">pale spear-nosed bat</name>
    <dbReference type="NCBI Taxonomy" id="89673"/>
    <lineage>
        <taxon>Eukaryota</taxon>
        <taxon>Metazoa</taxon>
        <taxon>Chordata</taxon>
        <taxon>Craniata</taxon>
        <taxon>Vertebrata</taxon>
        <taxon>Euteleostomi</taxon>
        <taxon>Mammalia</taxon>
        <taxon>Eutheria</taxon>
        <taxon>Laurasiatheria</taxon>
        <taxon>Chiroptera</taxon>
        <taxon>Yangochiroptera</taxon>
        <taxon>Phyllostomidae</taxon>
        <taxon>Phyllostominae</taxon>
        <taxon>Phyllostomus</taxon>
    </lineage>
</organism>
<name>A0A834ECJ1_9CHIR</name>
<dbReference type="PANTHER" id="PTHR42690:SF1">
    <property type="entry name" value="THREONINE SYNTHASE-LIKE 2"/>
    <property type="match status" value="1"/>
</dbReference>
<dbReference type="Proteomes" id="UP000664940">
    <property type="component" value="Unassembled WGS sequence"/>
</dbReference>
<sequence>MVRCWEENQYLLCPHSAVAVSYHYQKLHRQPSSTPRCCLAPASAAKFQEAVLTAGLTPEIPSEILALERKETRCTLMRKSDDWMLMLRDTIEDMSQQWRDRFLNAAE</sequence>
<proteinExistence type="predicted"/>
<evidence type="ECO:0000313" key="1">
    <source>
        <dbReference type="EMBL" id="KAF6111861.1"/>
    </source>
</evidence>
<dbReference type="AlphaFoldDB" id="A0A834ECJ1"/>
<reference evidence="1 2" key="1">
    <citation type="journal article" date="2020" name="Nature">
        <title>Six reference-quality genomes reveal evolution of bat adaptations.</title>
        <authorList>
            <person name="Jebb D."/>
            <person name="Huang Z."/>
            <person name="Pippel M."/>
            <person name="Hughes G.M."/>
            <person name="Lavrichenko K."/>
            <person name="Devanna P."/>
            <person name="Winkler S."/>
            <person name="Jermiin L.S."/>
            <person name="Skirmuntt E.C."/>
            <person name="Katzourakis A."/>
            <person name="Burkitt-Gray L."/>
            <person name="Ray D.A."/>
            <person name="Sullivan K.A.M."/>
            <person name="Roscito J.G."/>
            <person name="Kirilenko B.M."/>
            <person name="Davalos L.M."/>
            <person name="Corthals A.P."/>
            <person name="Power M.L."/>
            <person name="Jones G."/>
            <person name="Ransome R.D."/>
            <person name="Dechmann D.K.N."/>
            <person name="Locatelli A.G."/>
            <person name="Puechmaille S.J."/>
            <person name="Fedrigo O."/>
            <person name="Jarvis E.D."/>
            <person name="Hiller M."/>
            <person name="Vernes S.C."/>
            <person name="Myers E.W."/>
            <person name="Teeling E.C."/>
        </authorList>
    </citation>
    <scope>NUCLEOTIDE SEQUENCE [LARGE SCALE GENOMIC DNA]</scope>
    <source>
        <strain evidence="1">Bat1K_MPI-CBG_1</strain>
    </source>
</reference>
<comment type="caution">
    <text evidence="1">The sequence shown here is derived from an EMBL/GenBank/DDBJ whole genome shotgun (WGS) entry which is preliminary data.</text>
</comment>
<evidence type="ECO:0000313" key="2">
    <source>
        <dbReference type="Proteomes" id="UP000664940"/>
    </source>
</evidence>
<dbReference type="EMBL" id="JABVXQ010000005">
    <property type="protein sequence ID" value="KAF6111861.1"/>
    <property type="molecule type" value="Genomic_DNA"/>
</dbReference>
<dbReference type="Pfam" id="PF24857">
    <property type="entry name" value="THR4_C"/>
    <property type="match status" value="1"/>
</dbReference>
<protein>
    <submittedName>
        <fullName evidence="1">Threonine synthase like 2</fullName>
    </submittedName>
</protein>
<accession>A0A834ECJ1</accession>
<dbReference type="GO" id="GO:0009071">
    <property type="term" value="P:serine family amino acid catabolic process"/>
    <property type="evidence" value="ECO:0007669"/>
    <property type="project" value="TreeGrafter"/>
</dbReference>
<dbReference type="InterPro" id="IPR036052">
    <property type="entry name" value="TrpB-like_PALP_sf"/>
</dbReference>
<dbReference type="InterPro" id="IPR051166">
    <property type="entry name" value="Threonine_Synthase"/>
</dbReference>
<dbReference type="GO" id="GO:0046360">
    <property type="term" value="P:2-oxobutyrate biosynthetic process"/>
    <property type="evidence" value="ECO:0007669"/>
    <property type="project" value="TreeGrafter"/>
</dbReference>
<dbReference type="SUPFAM" id="SSF53686">
    <property type="entry name" value="Tryptophan synthase beta subunit-like PLP-dependent enzymes"/>
    <property type="match status" value="1"/>
</dbReference>
<dbReference type="PANTHER" id="PTHR42690">
    <property type="entry name" value="THREONINE SYNTHASE FAMILY MEMBER"/>
    <property type="match status" value="1"/>
</dbReference>
<dbReference type="GO" id="GO:0030170">
    <property type="term" value="F:pyridoxal phosphate binding"/>
    <property type="evidence" value="ECO:0007669"/>
    <property type="project" value="TreeGrafter"/>
</dbReference>